<name>A0A6J8CED8_MYTCO</name>
<keyword evidence="5" id="KW-0391">Immunity</keyword>
<reference evidence="7 8" key="1">
    <citation type="submission" date="2020-06" db="EMBL/GenBank/DDBJ databases">
        <authorList>
            <person name="Li R."/>
            <person name="Bekaert M."/>
        </authorList>
    </citation>
    <scope>NUCLEOTIDE SEQUENCE [LARGE SCALE GENOMIC DNA]</scope>
    <source>
        <strain evidence="8">wild</strain>
    </source>
</reference>
<evidence type="ECO:0000259" key="6">
    <source>
        <dbReference type="Pfam" id="PF16739"/>
    </source>
</evidence>
<sequence>MAESQKELLNRVSVLKSEFLKFLKPTDVIFNIQGLEGELVDILEPIEICAYLYRDRCIKLSDKDVIEATHLSRGRTASCQIMCQAVKLRKDNWALLLLHAIKETHASVNLSVINENNVDVAYHGKRRKEIISINTGQVNNTIEIRCNSPGGITYRNGLMYIVIDKQRVDVMNMTGILIRSVQRSLESSVQSISTSTDSLFLIDPLADTLYCCDLDGSDRWKFTSDMMNNPRRGTSDKSGNVYVTCVSNNAVVVSPDGKHHKELLTKKDRLQNPTGIYYDKSNNCLLVCNEGNCDAFLFNVKHSTKNE</sequence>
<dbReference type="Gene3D" id="1.10.533.10">
    <property type="entry name" value="Death Domain, Fas"/>
    <property type="match status" value="1"/>
</dbReference>
<dbReference type="GO" id="GO:0005737">
    <property type="term" value="C:cytoplasm"/>
    <property type="evidence" value="ECO:0007669"/>
    <property type="project" value="UniProtKB-ARBA"/>
</dbReference>
<proteinExistence type="predicted"/>
<dbReference type="AlphaFoldDB" id="A0A6J8CED8"/>
<evidence type="ECO:0000313" key="7">
    <source>
        <dbReference type="EMBL" id="CAC5393330.1"/>
    </source>
</evidence>
<evidence type="ECO:0000313" key="8">
    <source>
        <dbReference type="Proteomes" id="UP000507470"/>
    </source>
</evidence>
<evidence type="ECO:0000256" key="1">
    <source>
        <dbReference type="ARBA" id="ARBA00022499"/>
    </source>
</evidence>
<evidence type="ECO:0000256" key="3">
    <source>
        <dbReference type="ARBA" id="ARBA00022588"/>
    </source>
</evidence>
<keyword evidence="2" id="KW-0597">Phosphoprotein</keyword>
<accession>A0A6J8CED8</accession>
<evidence type="ECO:0000256" key="4">
    <source>
        <dbReference type="ARBA" id="ARBA00022843"/>
    </source>
</evidence>
<dbReference type="Pfam" id="PF16739">
    <property type="entry name" value="CARD_2"/>
    <property type="match status" value="1"/>
</dbReference>
<dbReference type="EMBL" id="CACVKT020005131">
    <property type="protein sequence ID" value="CAC5393330.1"/>
    <property type="molecule type" value="Genomic_DNA"/>
</dbReference>
<organism evidence="7 8">
    <name type="scientific">Mytilus coruscus</name>
    <name type="common">Sea mussel</name>
    <dbReference type="NCBI Taxonomy" id="42192"/>
    <lineage>
        <taxon>Eukaryota</taxon>
        <taxon>Metazoa</taxon>
        <taxon>Spiralia</taxon>
        <taxon>Lophotrochozoa</taxon>
        <taxon>Mollusca</taxon>
        <taxon>Bivalvia</taxon>
        <taxon>Autobranchia</taxon>
        <taxon>Pteriomorphia</taxon>
        <taxon>Mytilida</taxon>
        <taxon>Mytiloidea</taxon>
        <taxon>Mytilidae</taxon>
        <taxon>Mytilinae</taxon>
        <taxon>Mytilus</taxon>
    </lineage>
</organism>
<protein>
    <recommendedName>
        <fullName evidence="6">Caspase recruitment domain-containing protein</fullName>
    </recommendedName>
</protein>
<dbReference type="Proteomes" id="UP000507470">
    <property type="component" value="Unassembled WGS sequence"/>
</dbReference>
<feature type="domain" description="Caspase recruitment" evidence="6">
    <location>
        <begin position="31"/>
        <end position="105"/>
    </location>
</feature>
<dbReference type="InterPro" id="IPR011029">
    <property type="entry name" value="DEATH-like_dom_sf"/>
</dbReference>
<keyword evidence="3" id="KW-0399">Innate immunity</keyword>
<dbReference type="InterPro" id="IPR031964">
    <property type="entry name" value="CARD_dom"/>
</dbReference>
<keyword evidence="4" id="KW-0832">Ubl conjugation</keyword>
<gene>
    <name evidence="7" type="ORF">MCOR_28200</name>
</gene>
<dbReference type="SUPFAM" id="SSF101898">
    <property type="entry name" value="NHL repeat"/>
    <property type="match status" value="1"/>
</dbReference>
<keyword evidence="1" id="KW-1017">Isopeptide bond</keyword>
<evidence type="ECO:0000256" key="2">
    <source>
        <dbReference type="ARBA" id="ARBA00022553"/>
    </source>
</evidence>
<dbReference type="GO" id="GO:0045087">
    <property type="term" value="P:innate immune response"/>
    <property type="evidence" value="ECO:0007669"/>
    <property type="project" value="UniProtKB-KW"/>
</dbReference>
<dbReference type="Gene3D" id="2.120.10.30">
    <property type="entry name" value="TolB, C-terminal domain"/>
    <property type="match status" value="1"/>
</dbReference>
<dbReference type="InterPro" id="IPR011042">
    <property type="entry name" value="6-blade_b-propeller_TolB-like"/>
</dbReference>
<evidence type="ECO:0000256" key="5">
    <source>
        <dbReference type="ARBA" id="ARBA00022859"/>
    </source>
</evidence>
<keyword evidence="8" id="KW-1185">Reference proteome</keyword>